<sequence>MEDMNQALLAKAIWQVFQDDSGIWCKLLKHKYMNSNSFSDPELSKGVISSSTWKSIAFGTKLINIEMRWRVRCGERILFWLDEWVPDTSILEDHALIALLVDLLSLTVSDYLVDGQWLVQQLALVIPWSIVLKISSIHSGRSLSRNDRVIWRWSKNGDFSVKSAYGDFIDWLMRNLINGGLVYGKLSVISAVDVKQASIARIPPPEGWVKLNVDGSFDNNLCTITSSGVLRDHLKNWLRCFVLNKRSGNVLEAELWG</sequence>
<evidence type="ECO:0000313" key="2">
    <source>
        <dbReference type="Proteomes" id="UP001281410"/>
    </source>
</evidence>
<accession>A0AAE0AEE1</accession>
<name>A0AAE0AEE1_9ROSI</name>
<proteinExistence type="predicted"/>
<dbReference type="Proteomes" id="UP001281410">
    <property type="component" value="Unassembled WGS sequence"/>
</dbReference>
<gene>
    <name evidence="1" type="ORF">Dsin_016719</name>
</gene>
<reference evidence="1" key="1">
    <citation type="journal article" date="2023" name="Plant J.">
        <title>Genome sequences and population genomics provide insights into the demographic history, inbreeding, and mutation load of two 'living fossil' tree species of Dipteronia.</title>
        <authorList>
            <person name="Feng Y."/>
            <person name="Comes H.P."/>
            <person name="Chen J."/>
            <person name="Zhu S."/>
            <person name="Lu R."/>
            <person name="Zhang X."/>
            <person name="Li P."/>
            <person name="Qiu J."/>
            <person name="Olsen K.M."/>
            <person name="Qiu Y."/>
        </authorList>
    </citation>
    <scope>NUCLEOTIDE SEQUENCE</scope>
    <source>
        <strain evidence="1">NBL</strain>
    </source>
</reference>
<dbReference type="AlphaFoldDB" id="A0AAE0AEE1"/>
<protein>
    <submittedName>
        <fullName evidence="1">Uncharacterized protein</fullName>
    </submittedName>
</protein>
<comment type="caution">
    <text evidence="1">The sequence shown here is derived from an EMBL/GenBank/DDBJ whole genome shotgun (WGS) entry which is preliminary data.</text>
</comment>
<dbReference type="EMBL" id="JANJYJ010000005">
    <property type="protein sequence ID" value="KAK3212013.1"/>
    <property type="molecule type" value="Genomic_DNA"/>
</dbReference>
<keyword evidence="2" id="KW-1185">Reference proteome</keyword>
<organism evidence="1 2">
    <name type="scientific">Dipteronia sinensis</name>
    <dbReference type="NCBI Taxonomy" id="43782"/>
    <lineage>
        <taxon>Eukaryota</taxon>
        <taxon>Viridiplantae</taxon>
        <taxon>Streptophyta</taxon>
        <taxon>Embryophyta</taxon>
        <taxon>Tracheophyta</taxon>
        <taxon>Spermatophyta</taxon>
        <taxon>Magnoliopsida</taxon>
        <taxon>eudicotyledons</taxon>
        <taxon>Gunneridae</taxon>
        <taxon>Pentapetalae</taxon>
        <taxon>rosids</taxon>
        <taxon>malvids</taxon>
        <taxon>Sapindales</taxon>
        <taxon>Sapindaceae</taxon>
        <taxon>Hippocastanoideae</taxon>
        <taxon>Acereae</taxon>
        <taxon>Dipteronia</taxon>
    </lineage>
</organism>
<evidence type="ECO:0000313" key="1">
    <source>
        <dbReference type="EMBL" id="KAK3212013.1"/>
    </source>
</evidence>